<evidence type="ECO:0000313" key="2">
    <source>
        <dbReference type="Proteomes" id="UP000466692"/>
    </source>
</evidence>
<protein>
    <submittedName>
        <fullName evidence="1">HAMP domain-containing protein</fullName>
    </submittedName>
</protein>
<evidence type="ECO:0000313" key="1">
    <source>
        <dbReference type="EMBL" id="MYL53162.1"/>
    </source>
</evidence>
<organism evidence="1 2">
    <name type="scientific">Pontibacillus yanchengensis</name>
    <dbReference type="NCBI Taxonomy" id="462910"/>
    <lineage>
        <taxon>Bacteria</taxon>
        <taxon>Bacillati</taxon>
        <taxon>Bacillota</taxon>
        <taxon>Bacilli</taxon>
        <taxon>Bacillales</taxon>
        <taxon>Bacillaceae</taxon>
        <taxon>Pontibacillus</taxon>
    </lineage>
</organism>
<dbReference type="EMBL" id="WMEU01000002">
    <property type="protein sequence ID" value="MYL53162.1"/>
    <property type="molecule type" value="Genomic_DNA"/>
</dbReference>
<proteinExistence type="predicted"/>
<name>A0ACC7VEE4_9BACI</name>
<reference evidence="1" key="1">
    <citation type="submission" date="2019-11" db="EMBL/GenBank/DDBJ databases">
        <title>Genome sequences of 17 halophilic strains isolated from different environments.</title>
        <authorList>
            <person name="Furrow R.E."/>
        </authorList>
    </citation>
    <scope>NUCLEOTIDE SEQUENCE</scope>
    <source>
        <strain evidence="1">22510_22_Filter</strain>
    </source>
</reference>
<comment type="caution">
    <text evidence="1">The sequence shown here is derived from an EMBL/GenBank/DDBJ whole genome shotgun (WGS) entry which is preliminary data.</text>
</comment>
<sequence>MRSIRNRVRLILLLSLISLLILIGFSFYFFQEQQQMANEQEKVQQIQSQSEQVNYAMAQAKNKELAFFNNPSKENGQAMTASIQKVIDKASTFATSNKEYPEIASTFTEIKESAQQYKEQLPALINMYSLIGFSKAEGMYKNIETSSQSFYELVKKGNNSALSNAFVDLKMAEQSYLDSGNDKDLQSFQAAASTFQSVAETTNLSEKDLSNISTQFLKYEQTLKSITSTKTQAQGITDKFSKIAATVNAKVDEVMANSTQIQSNLVEAQSSAQERMNTILIVVSVIAISITLITGILLIRSISRSIKTLRDGAEVIGNGNLSYRVELHTKDEMAELAKTFNQMADKMQHSLLKVSEASNVLSSSSSNLAAVSQQTTAQAQEVSTAINQVAVGSQEQAGQIEESTHLIEKVTEAINKTNHSSQEITNALYAAEEDGKAGLDTMSRLEQTSDSFITLSSHLTSEVQEATEQSRKINHIVSTIQEIADSTNLLALNAAIESARAGEAGKGFAVVADEVRKLAERSKQEAQEIYNLVNGMSEQMNSLSKEAEKFQTFQENQSESVHQTKEAFNRIAEKVTNMNTKIEGVKHALGDVGGFNQELKSKLQEISVISEESVATSEEVAASSENQTQAIEQVNQSALELQNLSQDLDSEVSQFTLGERTDIKLHEKSMIKDGNNDELSYKEENQEMEPEKVASTYEEVYETLESNPEHLSSRRQ</sequence>
<accession>A0ACC7VEE4</accession>
<keyword evidence="2" id="KW-1185">Reference proteome</keyword>
<gene>
    <name evidence="1" type="ORF">GLW08_07400</name>
</gene>
<dbReference type="Proteomes" id="UP000466692">
    <property type="component" value="Unassembled WGS sequence"/>
</dbReference>